<dbReference type="PIRSF" id="PIRSF004862">
    <property type="entry name" value="FliF"/>
    <property type="match status" value="1"/>
</dbReference>
<keyword evidence="5 10" id="KW-0812">Transmembrane</keyword>
<dbReference type="GO" id="GO:0009431">
    <property type="term" value="C:bacterial-type flagellum basal body, MS ring"/>
    <property type="evidence" value="ECO:0007669"/>
    <property type="project" value="InterPro"/>
</dbReference>
<dbReference type="InterPro" id="IPR045851">
    <property type="entry name" value="AMP-bd_C_sf"/>
</dbReference>
<dbReference type="GO" id="GO:0005886">
    <property type="term" value="C:plasma membrane"/>
    <property type="evidence" value="ECO:0007669"/>
    <property type="project" value="UniProtKB-SubCell"/>
</dbReference>
<evidence type="ECO:0000256" key="5">
    <source>
        <dbReference type="ARBA" id="ARBA00022692"/>
    </source>
</evidence>
<proteinExistence type="inferred from homology"/>
<dbReference type="InterPro" id="IPR013556">
    <property type="entry name" value="Flag_M-ring_C"/>
</dbReference>
<evidence type="ECO:0000256" key="1">
    <source>
        <dbReference type="ARBA" id="ARBA00004117"/>
    </source>
</evidence>
<dbReference type="InterPro" id="IPR000067">
    <property type="entry name" value="FlgMring_FliF"/>
</dbReference>
<evidence type="ECO:0000313" key="13">
    <source>
        <dbReference type="EMBL" id="TXL67677.1"/>
    </source>
</evidence>
<evidence type="ECO:0000256" key="3">
    <source>
        <dbReference type="ARBA" id="ARBA00007971"/>
    </source>
</evidence>
<dbReference type="GO" id="GO:0003774">
    <property type="term" value="F:cytoskeletal motor activity"/>
    <property type="evidence" value="ECO:0007669"/>
    <property type="project" value="InterPro"/>
</dbReference>
<name>A0A5C8P326_9BACI</name>
<dbReference type="GO" id="GO:0071973">
    <property type="term" value="P:bacterial-type flagellum-dependent cell motility"/>
    <property type="evidence" value="ECO:0007669"/>
    <property type="project" value="InterPro"/>
</dbReference>
<feature type="domain" description="Flagellar M-ring N-terminal" evidence="11">
    <location>
        <begin position="46"/>
        <end position="220"/>
    </location>
</feature>
<evidence type="ECO:0000256" key="6">
    <source>
        <dbReference type="ARBA" id="ARBA00022989"/>
    </source>
</evidence>
<sequence length="539" mass="60881">MKEKIMNYLNKSKTYWKERTKLQKGIYIGSVIGILALVVIISLLATKTNFTPLYNDLSMQEANQIKTELDAQGIPYEIEDGGTTINVPEEKKDSLLIELAGQGIPNSGNIDYSFFSENTSWGVTDNEFNMMKLDAMQTELANLIKGIDGIKDAQVMINIPEEPVFVSEQAESASASIVLHTDPGYKFQGNQINALYTLVSKAVPNLPADNIAIMNQYFEYFDKDELMNSPGQNNDYTYQQTVKKDIERDLQKRVQQMLGTIVGQENVIVSVTTDIDFTKENRVEEIVEPVDEQNMEGVPVSVEKIQESYTGGPDEVGGVAGTGDEDIAGYQGTDESENGDYELVKETINSEYNRIKKEIVESPYKIRDLGIQVAVNNVKNKNDNEIEYLTQQDQEIVEQGMMSILNSIVTTTVDKSYEEELEESLDQNSISVTFQEFTDRSPQVDVKPTKIPVWAYIVGGILVVLLIVLFILLIRRRNVVEEESEIIEEETPFITEQKVDPIKVDQDSEQMMQEKQLEKMAKDKPDEFAKLLRSWIGDE</sequence>
<dbReference type="PANTHER" id="PTHR30046">
    <property type="entry name" value="FLAGELLAR M-RING PROTEIN"/>
    <property type="match status" value="1"/>
</dbReference>
<dbReference type="OrthoDB" id="9807026at2"/>
<comment type="subcellular location">
    <subcellularLocation>
        <location evidence="1 9">Bacterial flagellum basal body</location>
    </subcellularLocation>
    <subcellularLocation>
        <location evidence="2">Cell membrane</location>
        <topology evidence="2">Multi-pass membrane protein</topology>
    </subcellularLocation>
</comment>
<dbReference type="PANTHER" id="PTHR30046:SF0">
    <property type="entry name" value="FLAGELLAR M-RING PROTEIN"/>
    <property type="match status" value="1"/>
</dbReference>
<dbReference type="Gene3D" id="3.30.300.30">
    <property type="match status" value="1"/>
</dbReference>
<keyword evidence="7 10" id="KW-0472">Membrane</keyword>
<evidence type="ECO:0000256" key="7">
    <source>
        <dbReference type="ARBA" id="ARBA00023136"/>
    </source>
</evidence>
<evidence type="ECO:0000256" key="9">
    <source>
        <dbReference type="PIRNR" id="PIRNR004862"/>
    </source>
</evidence>
<keyword evidence="13" id="KW-0969">Cilium</keyword>
<organism evidence="13 14">
    <name type="scientific">Cerasibacillus terrae</name>
    <dbReference type="NCBI Taxonomy" id="2498845"/>
    <lineage>
        <taxon>Bacteria</taxon>
        <taxon>Bacillati</taxon>
        <taxon>Bacillota</taxon>
        <taxon>Bacilli</taxon>
        <taxon>Bacillales</taxon>
        <taxon>Bacillaceae</taxon>
        <taxon>Cerasibacillus</taxon>
    </lineage>
</organism>
<comment type="function">
    <text evidence="9">The M ring may be actively involved in energy transduction.</text>
</comment>
<dbReference type="EMBL" id="VDUW01000001">
    <property type="protein sequence ID" value="TXL67677.1"/>
    <property type="molecule type" value="Genomic_DNA"/>
</dbReference>
<accession>A0A5C8P326</accession>
<keyword evidence="8 9" id="KW-0975">Bacterial flagellum</keyword>
<keyword evidence="13" id="KW-0282">Flagellum</keyword>
<dbReference type="PRINTS" id="PR01009">
    <property type="entry name" value="FLGMRINGFLIF"/>
</dbReference>
<comment type="similarity">
    <text evidence="3 9">Belongs to the FliF family.</text>
</comment>
<feature type="domain" description="Flagellar M-ring C-terminal" evidence="12">
    <location>
        <begin position="258"/>
        <end position="390"/>
    </location>
</feature>
<dbReference type="NCBIfam" id="TIGR00206">
    <property type="entry name" value="fliF"/>
    <property type="match status" value="1"/>
</dbReference>
<dbReference type="Pfam" id="PF01514">
    <property type="entry name" value="YscJ_FliF"/>
    <property type="match status" value="1"/>
</dbReference>
<evidence type="ECO:0000313" key="14">
    <source>
        <dbReference type="Proteomes" id="UP000321574"/>
    </source>
</evidence>
<feature type="transmembrane region" description="Helical" evidence="10">
    <location>
        <begin position="25"/>
        <end position="45"/>
    </location>
</feature>
<evidence type="ECO:0000256" key="8">
    <source>
        <dbReference type="ARBA" id="ARBA00023143"/>
    </source>
</evidence>
<evidence type="ECO:0000256" key="2">
    <source>
        <dbReference type="ARBA" id="ARBA00004651"/>
    </source>
</evidence>
<keyword evidence="4" id="KW-1003">Cell membrane</keyword>
<evidence type="ECO:0000256" key="4">
    <source>
        <dbReference type="ARBA" id="ARBA00022475"/>
    </source>
</evidence>
<keyword evidence="6 10" id="KW-1133">Transmembrane helix</keyword>
<evidence type="ECO:0000256" key="10">
    <source>
        <dbReference type="SAM" id="Phobius"/>
    </source>
</evidence>
<comment type="caution">
    <text evidence="13">The sequence shown here is derived from an EMBL/GenBank/DDBJ whole genome shotgun (WGS) entry which is preliminary data.</text>
</comment>
<evidence type="ECO:0000259" key="12">
    <source>
        <dbReference type="Pfam" id="PF08345"/>
    </source>
</evidence>
<keyword evidence="14" id="KW-1185">Reference proteome</keyword>
<gene>
    <name evidence="13" type="primary">fliF</name>
    <name evidence="13" type="ORF">FHP05_01285</name>
</gene>
<evidence type="ECO:0000259" key="11">
    <source>
        <dbReference type="Pfam" id="PF01514"/>
    </source>
</evidence>
<dbReference type="AlphaFoldDB" id="A0A5C8P326"/>
<feature type="transmembrane region" description="Helical" evidence="10">
    <location>
        <begin position="453"/>
        <end position="474"/>
    </location>
</feature>
<dbReference type="Pfam" id="PF08345">
    <property type="entry name" value="YscJ_FliF_C"/>
    <property type="match status" value="1"/>
</dbReference>
<dbReference type="InterPro" id="IPR006182">
    <property type="entry name" value="FliF_N_dom"/>
</dbReference>
<dbReference type="InterPro" id="IPR043427">
    <property type="entry name" value="YscJ/FliF"/>
</dbReference>
<dbReference type="Proteomes" id="UP000321574">
    <property type="component" value="Unassembled WGS sequence"/>
</dbReference>
<dbReference type="RefSeq" id="WP_147665324.1">
    <property type="nucleotide sequence ID" value="NZ_VDUW01000001.1"/>
</dbReference>
<reference evidence="13 14" key="1">
    <citation type="submission" date="2019-06" db="EMBL/GenBank/DDBJ databases">
        <title>Cerasibacillus sp. nov., isolated from maize field.</title>
        <authorList>
            <person name="Lin S.-Y."/>
            <person name="Tsai C.-F."/>
            <person name="Young C.-C."/>
        </authorList>
    </citation>
    <scope>NUCLEOTIDE SEQUENCE [LARGE SCALE GENOMIC DNA]</scope>
    <source>
        <strain evidence="13 14">CC-CFT480</strain>
    </source>
</reference>
<keyword evidence="13" id="KW-0966">Cell projection</keyword>
<protein>
    <recommendedName>
        <fullName evidence="9">Flagellar M-ring protein</fullName>
    </recommendedName>
</protein>